<feature type="compositionally biased region" description="Pro residues" evidence="1">
    <location>
        <begin position="48"/>
        <end position="68"/>
    </location>
</feature>
<dbReference type="EMBL" id="BAAACA010000004">
    <property type="protein sequence ID" value="GAA0579782.1"/>
    <property type="molecule type" value="Genomic_DNA"/>
</dbReference>
<evidence type="ECO:0000313" key="2">
    <source>
        <dbReference type="EMBL" id="GAA0579782.1"/>
    </source>
</evidence>
<proteinExistence type="predicted"/>
<organism evidence="2 3">
    <name type="scientific">Streptomyces crystallinus</name>
    <dbReference type="NCBI Taxonomy" id="68191"/>
    <lineage>
        <taxon>Bacteria</taxon>
        <taxon>Bacillati</taxon>
        <taxon>Actinomycetota</taxon>
        <taxon>Actinomycetes</taxon>
        <taxon>Kitasatosporales</taxon>
        <taxon>Streptomycetaceae</taxon>
        <taxon>Streptomyces</taxon>
    </lineage>
</organism>
<protein>
    <submittedName>
        <fullName evidence="2">Uncharacterized protein</fullName>
    </submittedName>
</protein>
<dbReference type="Proteomes" id="UP001500668">
    <property type="component" value="Unassembled WGS sequence"/>
</dbReference>
<evidence type="ECO:0000313" key="3">
    <source>
        <dbReference type="Proteomes" id="UP001500668"/>
    </source>
</evidence>
<keyword evidence="3" id="KW-1185">Reference proteome</keyword>
<feature type="region of interest" description="Disordered" evidence="1">
    <location>
        <begin position="1"/>
        <end position="70"/>
    </location>
</feature>
<comment type="caution">
    <text evidence="2">The sequence shown here is derived from an EMBL/GenBank/DDBJ whole genome shotgun (WGS) entry which is preliminary data.</text>
</comment>
<feature type="compositionally biased region" description="Low complexity" evidence="1">
    <location>
        <begin position="1"/>
        <end position="12"/>
    </location>
</feature>
<gene>
    <name evidence="2" type="ORF">GCM10010394_05430</name>
</gene>
<name>A0ABN1F195_9ACTN</name>
<reference evidence="2 3" key="1">
    <citation type="journal article" date="2019" name="Int. J. Syst. Evol. Microbiol.">
        <title>The Global Catalogue of Microorganisms (GCM) 10K type strain sequencing project: providing services to taxonomists for standard genome sequencing and annotation.</title>
        <authorList>
            <consortium name="The Broad Institute Genomics Platform"/>
            <consortium name="The Broad Institute Genome Sequencing Center for Infectious Disease"/>
            <person name="Wu L."/>
            <person name="Ma J."/>
        </authorList>
    </citation>
    <scope>NUCLEOTIDE SEQUENCE [LARGE SCALE GENOMIC DNA]</scope>
    <source>
        <strain evidence="2 3">JCM 5067</strain>
    </source>
</reference>
<evidence type="ECO:0000256" key="1">
    <source>
        <dbReference type="SAM" id="MobiDB-lite"/>
    </source>
</evidence>
<sequence>MEVVAAEESAGAGSVGRGDFEGYGCAAPHLQLPAPVAPRHHAPKVQTPTPPMATPPAPRPGPAAPAPPYAFVRDPVRPPAPRCAFVCDPVAGWSRSSPRP</sequence>
<accession>A0ABN1F195</accession>